<dbReference type="Gene3D" id="3.30.70.270">
    <property type="match status" value="3"/>
</dbReference>
<dbReference type="Pfam" id="PF17919">
    <property type="entry name" value="RT_RNaseH_2"/>
    <property type="match status" value="1"/>
</dbReference>
<feature type="domain" description="Retrotransposon gag" evidence="3">
    <location>
        <begin position="1825"/>
        <end position="1918"/>
    </location>
</feature>
<feature type="region of interest" description="Disordered" evidence="1">
    <location>
        <begin position="1226"/>
        <end position="1258"/>
    </location>
</feature>
<dbReference type="Gene3D" id="1.10.340.70">
    <property type="match status" value="2"/>
</dbReference>
<name>A0A6L2MB26_TANCI</name>
<feature type="domain" description="Integrase zinc-binding" evidence="5">
    <location>
        <begin position="958"/>
        <end position="1001"/>
    </location>
</feature>
<accession>A0A6L2MB26</accession>
<dbReference type="GO" id="GO:0003964">
    <property type="term" value="F:RNA-directed DNA polymerase activity"/>
    <property type="evidence" value="ECO:0007669"/>
    <property type="project" value="UniProtKB-KW"/>
</dbReference>
<evidence type="ECO:0000259" key="3">
    <source>
        <dbReference type="Pfam" id="PF03732"/>
    </source>
</evidence>
<feature type="region of interest" description="Disordered" evidence="1">
    <location>
        <begin position="1759"/>
        <end position="1794"/>
    </location>
</feature>
<feature type="compositionally biased region" description="Gly residues" evidence="1">
    <location>
        <begin position="1242"/>
        <end position="1258"/>
    </location>
</feature>
<feature type="domain" description="Reverse transcriptase" evidence="2">
    <location>
        <begin position="1975"/>
        <end position="2135"/>
    </location>
</feature>
<dbReference type="FunFam" id="3.30.70.270:FF:000020">
    <property type="entry name" value="Transposon Tf2-6 polyprotein-like Protein"/>
    <property type="match status" value="1"/>
</dbReference>
<sequence length="2966" mass="337200">MWGIVAGVVGKGVDSGRVAGNVGEGGLQVWREKGEVMNSRSNRGNRRIAILEITSVTFYTRGRPTIVSNGIISKFRQSCLRHIFLGRSFKADSNPVSLLSKPSFFFLTCSSSFMSANSALEFFCTNSDSSTKSYSIQPKEDISIGRLYRTHPGGPCKALTARKLIRPLPFHRLALRYTSHYLDHFTFISLSGHSSLDHSSSGHSISGHSLHGHASSDTTVADSSTLTRFIHPPLARTPWCSEAYLRWRSTPLSTMYSSTTLSRQLGILLSSHLLEHLIRDKFRDSISPEDSVEEDIDTDVLEDIKADATAIEVAVDRDVMTGVDASIDMEVDVRVNVEDEVEDEDEVESSDIDQVEEGLEDIYEDVIEIPLQRIKDIDTGQRKLESGSLIAGGKKASLLDQVASLERSNMRLRGTMMMERVRANSALTWWILHKRTIGIDATFAMSWKELMKLMAEVYSSRTEIQKMESELWKLTMVPEEEDLVEKFIGDLPNNIQGNGIAAEPTRLQDTVRIANNLMDQKLKSYAFKTLRTKESSITARRKIVGSNHQTKSRMLEFRFTLLNMIPDTLNVSYAVELADVRISKTNTVLRGCTFGVLGHPFNINLILAELGSFDIIGMEWLAIHYAKEYEDKSEEKRLKDMPIVQDFLEVFPEDFPGLPPLRQVEFRINLVPGSRVYSKINLRSGYQLLRVWEKDIPKTTFRIRYGHYEFQVMSFGLTNALTIFMDLMNRVCKPYLDKFMIVFIDDILIYSKSKEEHAEHVKLILEFLKKEELYAKFLKDPAKIESIKDWASPKTPTEIHQFLGLAGYYRRFIEGFLKIAKPMKKLTQKSVKVDWSEKAEVAFQLLKQKLYSAPILALPEDNENFMVYRDASHKGLGAFLMQGEKVISYALRQLKIHKKNYTTDDLEHGVQILNAQVTTRNEDNYVTKDLCGMIKKLEPRADGMLCLNGRSWIPCFGDLRTLIMHESHRSKYLIHHGSDKMYQDLKKLYWRPNMKAEISTYEIDLMEKLTRQYLKEVVSRHGVQVSIIPNRDSKFTSHFWQSLNKALGWDRNLPLVEFSYNNSYHTNIKATLFKVLYGRKCRSPICWAEVRNVQLTGPKIIHETTEKISQIKKRIQAALDRQKSYADRRQADPSQRELEARSLIASGERANLLDQVACLERSNARLRGTMMMERARADRMLFRRLETFANMTSTRSGMTPDAIEELVNRRVKEALAAYEVTHAANALKAENQSQNGSDGDNRNGGNGNGRDGNGGYGNGNPNEDNIVWYLHTVRSALTWWNSHKRTIRANAAFAMSWRELMKLIAEVYNSRTKIQKMESKLWKLTVKNNDLAAYTQRFQELTMICTKMVPEEEDRVEKFIGGLSDNIQGNVIAAEPIRLQDAVSSRTSWHYISSLIISSPFAKGPGCTGGRAAAVASPAGVLELDTHSSSKADPSENTEIPERHVSPTPHNDMLTRWRSTVASRSSSPITFTLEIPTAPILPTSFYIVASSYEPCRALTAMNLVRPLPLHCLALRTPRCSKAYLRWRSASLSTMYPSTTSNSSAKDSSFNSSAGPSRKRFRSPAATVTSSTHATRLVLSRADLLIPYKRFRDSISPEDSVEEDIDTNVLEDIEADTMTVEVAVDRDFVTEVDVAIDMEVDVRVDVEDKVDDEVKSSDRGTMKVGVDVAAGIDILDGMLMPDDVEHLEFWRRVSFMESELRKICRFRYYDMMRFKRLETFVNLTIARSGMTPEAIEEIINRRVEEALAAYEVTRAANALKAENQSQNGSDSDNGNGGDGNGEDRNGGNRNPNEDNREGVVGLIRWFEKMETVFRINNYPEKYQVKYATYTLLVSALTWWNSHKRTIRADVAFAMSWRELMQLMAEVYCSRTEIQKMESELWNLTVKNNDLAAYTHRFQELTMMCTKMVPDEEDRAKKFIGVEFQIDMVPSAAPVARAHYRLASMELQELSTQLQELSDKGFIRPSSLPWGAPVLFVKKKDGSFLMCIDYHELNKLTIKNQYPHLRIDDLFDQLQGSRVYSKIDMRSGCHQLRVREEDLPMTAFRTRYGNYKFQVMSFVLTNALVVFMNLMNRVCKPYVDKFMIVFIYDILIYSKSKEEHAEHLKLILELLKKKELYTKFSKCEFWLSNVQFLGHVIDSEGIHVDPSNENVVVYYDASHKGLGVILMQGEKVATRKEENYETKDLCGMIKMLEPHVNETLCLNGRSWIPYFGDLRTLIMHESHKSKYSIHPGIDKMYQNFKKLYKWPNMKAEIATYVSSGQTLKRRKEALFVEFECFRANRNELIKDYFVRFHKLVNDMKVTQLDIPTHQLNTKFANNLPSYWGKYKKEQSSAVVDPLAYLAKTTPTHSTTSPVTVPTPQSSGDSHNNAMLATMNQIANLLSGLRKQGELQVIRELRVFRLLGQWYHDKALLMQAKEKGAVLDAEAEAFLADVECTASCDQPLALTTTNLFEANHEDAYDSDVDEGPHASVAFMANLSSTGGINGSSSSHINEEEHLNSEVDSVLDDNMITYDEYQSDSGVKAVPTVVFADEADKQSMIAVLQRMHTEIASYVRVNDEHKLVNATLTAELEWCKIDMQALEHNKVKHDLDMAIVERNKRNTELEEENVMLKSTLKSKVVSIENLQQESKHVLSEKKTLEDKYGKQARIAQPALYDGHVLLNPNHPPTRVHDSKESLVHVEVCKIKIAERPGHALPINYAKLNALYDQFVPQKELSREQALETELTQLKDTVTSLKIQNDGYKVTNTNLNKCYEDLSKANTHLRTTFLEKLAAQKAKIATLNAKTVGNKTSGTTKPANPKVIASGMYAISPKYIVPQRRTNRETPIPFPKKKQVTFQETPKPSPRFTKKPVAPLLKKPNVNVPLSTGIKYATGASKPASKSNAWIYRKLPAKSVKGEKVEEHIRNLNKNNRVDSHVKRSVSVKNLNTIYGACHECLISSYHDNCLVYSVKFVNRKQPKAKNTMRTTKKV</sequence>
<organism evidence="6">
    <name type="scientific">Tanacetum cinerariifolium</name>
    <name type="common">Dalmatian daisy</name>
    <name type="synonym">Chrysanthemum cinerariifolium</name>
    <dbReference type="NCBI Taxonomy" id="118510"/>
    <lineage>
        <taxon>Eukaryota</taxon>
        <taxon>Viridiplantae</taxon>
        <taxon>Streptophyta</taxon>
        <taxon>Embryophyta</taxon>
        <taxon>Tracheophyta</taxon>
        <taxon>Spermatophyta</taxon>
        <taxon>Magnoliopsida</taxon>
        <taxon>eudicotyledons</taxon>
        <taxon>Gunneridae</taxon>
        <taxon>Pentapetalae</taxon>
        <taxon>asterids</taxon>
        <taxon>campanulids</taxon>
        <taxon>Asterales</taxon>
        <taxon>Asteraceae</taxon>
        <taxon>Asteroideae</taxon>
        <taxon>Anthemideae</taxon>
        <taxon>Anthemidinae</taxon>
        <taxon>Tanacetum</taxon>
    </lineage>
</organism>
<keyword evidence="6" id="KW-0548">Nucleotidyltransferase</keyword>
<dbReference type="InterPro" id="IPR005162">
    <property type="entry name" value="Retrotrans_gag_dom"/>
</dbReference>
<reference evidence="6" key="1">
    <citation type="journal article" date="2019" name="Sci. Rep.">
        <title>Draft genome of Tanacetum cinerariifolium, the natural source of mosquito coil.</title>
        <authorList>
            <person name="Yamashiro T."/>
            <person name="Shiraishi A."/>
            <person name="Satake H."/>
            <person name="Nakayama K."/>
        </authorList>
    </citation>
    <scope>NUCLEOTIDE SEQUENCE</scope>
</reference>
<dbReference type="Gene3D" id="3.10.10.10">
    <property type="entry name" value="HIV Type 1 Reverse Transcriptase, subunit A, domain 1"/>
    <property type="match status" value="1"/>
</dbReference>
<feature type="domain" description="Reverse transcriptase" evidence="2">
    <location>
        <begin position="637"/>
        <end position="775"/>
    </location>
</feature>
<dbReference type="SUPFAM" id="SSF56672">
    <property type="entry name" value="DNA/RNA polymerases"/>
    <property type="match status" value="2"/>
</dbReference>
<dbReference type="InterPro" id="IPR043128">
    <property type="entry name" value="Rev_trsase/Diguanyl_cyclase"/>
</dbReference>
<keyword evidence="6" id="KW-0808">Transferase</keyword>
<dbReference type="InterPro" id="IPR036397">
    <property type="entry name" value="RNaseH_sf"/>
</dbReference>
<dbReference type="InterPro" id="IPR041588">
    <property type="entry name" value="Integrase_H2C2"/>
</dbReference>
<dbReference type="InterPro" id="IPR043502">
    <property type="entry name" value="DNA/RNA_pol_sf"/>
</dbReference>
<feature type="domain" description="Integrase zinc-binding" evidence="5">
    <location>
        <begin position="2211"/>
        <end position="2265"/>
    </location>
</feature>
<feature type="region of interest" description="Disordered" evidence="1">
    <location>
        <begin position="1535"/>
        <end position="1567"/>
    </location>
</feature>
<feature type="domain" description="Retrotransposon gag" evidence="3">
    <location>
        <begin position="1276"/>
        <end position="1364"/>
    </location>
</feature>
<dbReference type="GO" id="GO:0003676">
    <property type="term" value="F:nucleic acid binding"/>
    <property type="evidence" value="ECO:0007669"/>
    <property type="project" value="InterPro"/>
</dbReference>
<proteinExistence type="predicted"/>
<feature type="domain" description="Reverse transcriptase/retrotransposon-derived protein RNase H-like" evidence="4">
    <location>
        <begin position="835"/>
        <end position="907"/>
    </location>
</feature>
<evidence type="ECO:0000313" key="6">
    <source>
        <dbReference type="EMBL" id="GEU69485.1"/>
    </source>
</evidence>
<dbReference type="Pfam" id="PF00078">
    <property type="entry name" value="RVT_1"/>
    <property type="match status" value="2"/>
</dbReference>
<dbReference type="Pfam" id="PF17921">
    <property type="entry name" value="Integrase_H2C2"/>
    <property type="match status" value="2"/>
</dbReference>
<dbReference type="CDD" id="cd01647">
    <property type="entry name" value="RT_LTR"/>
    <property type="match status" value="2"/>
</dbReference>
<evidence type="ECO:0000256" key="1">
    <source>
        <dbReference type="SAM" id="MobiDB-lite"/>
    </source>
</evidence>
<evidence type="ECO:0000259" key="4">
    <source>
        <dbReference type="Pfam" id="PF17919"/>
    </source>
</evidence>
<dbReference type="Pfam" id="PF03732">
    <property type="entry name" value="Retrotrans_gag"/>
    <property type="match status" value="2"/>
</dbReference>
<evidence type="ECO:0000259" key="2">
    <source>
        <dbReference type="Pfam" id="PF00078"/>
    </source>
</evidence>
<dbReference type="PANTHER" id="PTHR24559:SF427">
    <property type="entry name" value="RNA-DIRECTED DNA POLYMERASE"/>
    <property type="match status" value="1"/>
</dbReference>
<comment type="caution">
    <text evidence="6">The sequence shown here is derived from an EMBL/GenBank/DDBJ whole genome shotgun (WGS) entry which is preliminary data.</text>
</comment>
<feature type="compositionally biased region" description="Low complexity" evidence="1">
    <location>
        <begin position="1537"/>
        <end position="1553"/>
    </location>
</feature>
<protein>
    <submittedName>
        <fullName evidence="6">Putative reverse transcriptase domain-containing protein</fullName>
    </submittedName>
</protein>
<feature type="region of interest" description="Disordered" evidence="1">
    <location>
        <begin position="1426"/>
        <end position="1452"/>
    </location>
</feature>
<dbReference type="PANTHER" id="PTHR24559">
    <property type="entry name" value="TRANSPOSON TY3-I GAG-POL POLYPROTEIN"/>
    <property type="match status" value="1"/>
</dbReference>
<dbReference type="InterPro" id="IPR053134">
    <property type="entry name" value="RNA-dir_DNA_polymerase"/>
</dbReference>
<dbReference type="EMBL" id="BKCJ010005944">
    <property type="protein sequence ID" value="GEU69485.1"/>
    <property type="molecule type" value="Genomic_DNA"/>
</dbReference>
<feature type="compositionally biased region" description="Basic and acidic residues" evidence="1">
    <location>
        <begin position="1780"/>
        <end position="1794"/>
    </location>
</feature>
<dbReference type="Gene3D" id="3.30.420.10">
    <property type="entry name" value="Ribonuclease H-like superfamily/Ribonuclease H"/>
    <property type="match status" value="1"/>
</dbReference>
<keyword evidence="6" id="KW-0695">RNA-directed DNA polymerase</keyword>
<dbReference type="InterPro" id="IPR000477">
    <property type="entry name" value="RT_dom"/>
</dbReference>
<gene>
    <name evidence="6" type="ORF">Tci_041463</name>
</gene>
<evidence type="ECO:0000259" key="5">
    <source>
        <dbReference type="Pfam" id="PF17921"/>
    </source>
</evidence>
<dbReference type="InterPro" id="IPR041577">
    <property type="entry name" value="RT_RNaseH_2"/>
</dbReference>
<feature type="compositionally biased region" description="Basic and acidic residues" evidence="1">
    <location>
        <begin position="1426"/>
        <end position="1445"/>
    </location>
</feature>